<accession>A0A181CB09</accession>
<dbReference type="PANTHER" id="PTHR33986">
    <property type="entry name" value="OS02G0535700 PROTEIN"/>
    <property type="match status" value="1"/>
</dbReference>
<gene>
    <name evidence="1" type="ORF">GWK63_08680</name>
</gene>
<dbReference type="KEGG" id="kre:GWK63_08680"/>
<proteinExistence type="predicted"/>
<dbReference type="AlphaFoldDB" id="A0A181CB09"/>
<sequence length="319" mass="33970">MTAVPHLASVIAADLAGMRSQTFGLAQRAGLEPRLHALVPRGVWRHVPAAWWPAPLRAVQPLGLAADDLAHPVISIGGSGGAVGAALRRQGARVIQVQNPRLPPDRFDLVIANRHDRIAGPNVVLTRTALHGVTPERLAQACVEWAPRLAHLPRPLVAVLVGGGNGRFRLGRAEGASLAAGLAAMMRRDHVGIALTPSRRTAPEVCLELRHALAGPDAWIWDQSGPNPYLGLLACADAIVVTMDSVSMISEAVATTAPVMVAALPGRSRRIGHFLQELMQAGRIRPFAGRLETWPASPLDDTVMAAEAVRHYLGLRLPE</sequence>
<protein>
    <submittedName>
        <fullName evidence="1">Uncharacterized protein</fullName>
    </submittedName>
</protein>
<dbReference type="Pfam" id="PF06258">
    <property type="entry name" value="Mito_fiss_Elm1"/>
    <property type="match status" value="1"/>
</dbReference>
<evidence type="ECO:0000313" key="2">
    <source>
        <dbReference type="Proteomes" id="UP000502533"/>
    </source>
</evidence>
<organism evidence="1 2">
    <name type="scientific">Komagataeibacter rhaeticus</name>
    <dbReference type="NCBI Taxonomy" id="215221"/>
    <lineage>
        <taxon>Bacteria</taxon>
        <taxon>Pseudomonadati</taxon>
        <taxon>Pseudomonadota</taxon>
        <taxon>Alphaproteobacteria</taxon>
        <taxon>Acetobacterales</taxon>
        <taxon>Acetobacteraceae</taxon>
        <taxon>Komagataeibacter</taxon>
    </lineage>
</organism>
<evidence type="ECO:0000313" key="1">
    <source>
        <dbReference type="EMBL" id="QIP35528.1"/>
    </source>
</evidence>
<dbReference type="InterPro" id="IPR009367">
    <property type="entry name" value="Elm1-like"/>
</dbReference>
<dbReference type="PANTHER" id="PTHR33986:SF15">
    <property type="entry name" value="MITOCHONDRIAL FISSION PROTEIN ELM1"/>
    <property type="match status" value="1"/>
</dbReference>
<dbReference type="GeneID" id="85022228"/>
<name>A0A181CB09_9PROT</name>
<dbReference type="EMBL" id="CP050139">
    <property type="protein sequence ID" value="QIP35528.1"/>
    <property type="molecule type" value="Genomic_DNA"/>
</dbReference>
<dbReference type="Proteomes" id="UP000502533">
    <property type="component" value="Chromosome"/>
</dbReference>
<keyword evidence="2" id="KW-1185">Reference proteome</keyword>
<reference evidence="1 2" key="1">
    <citation type="submission" date="2020-03" db="EMBL/GenBank/DDBJ databases">
        <title>Isolation of cellulose-producing strains, genome characterization and application of the synthesized cellulose films as an economical and sustainable material for piezoelectric sensor construction.</title>
        <authorList>
            <person name="Mangayil R.K."/>
        </authorList>
    </citation>
    <scope>NUCLEOTIDE SEQUENCE [LARGE SCALE GENOMIC DNA]</scope>
    <source>
        <strain evidence="1 2">ENS 9a1a</strain>
    </source>
</reference>
<dbReference type="RefSeq" id="WP_007400503.1">
    <property type="nucleotide sequence ID" value="NZ_CALMTF010000087.1"/>
</dbReference>